<comment type="caution">
    <text evidence="3">The sequence shown here is derived from an EMBL/GenBank/DDBJ whole genome shotgun (WGS) entry which is preliminary data.</text>
</comment>
<name>A0ABT1XCE4_9PROT</name>
<reference evidence="3 4" key="1">
    <citation type="submission" date="2022-06" db="EMBL/GenBank/DDBJ databases">
        <title>Roseomonas CN29.</title>
        <authorList>
            <person name="Cheng Y."/>
            <person name="He X."/>
        </authorList>
    </citation>
    <scope>NUCLEOTIDE SEQUENCE [LARGE SCALE GENOMIC DNA]</scope>
    <source>
        <strain evidence="3 4">CN29</strain>
    </source>
</reference>
<dbReference type="Pfam" id="PF03401">
    <property type="entry name" value="TctC"/>
    <property type="match status" value="1"/>
</dbReference>
<dbReference type="Proteomes" id="UP001524642">
    <property type="component" value="Unassembled WGS sequence"/>
</dbReference>
<dbReference type="PANTHER" id="PTHR42928:SF5">
    <property type="entry name" value="BLR1237 PROTEIN"/>
    <property type="match status" value="1"/>
</dbReference>
<feature type="chain" id="PRO_5046860996" evidence="2">
    <location>
        <begin position="27"/>
        <end position="324"/>
    </location>
</feature>
<dbReference type="PANTHER" id="PTHR42928">
    <property type="entry name" value="TRICARBOXYLATE-BINDING PROTEIN"/>
    <property type="match status" value="1"/>
</dbReference>
<evidence type="ECO:0000256" key="2">
    <source>
        <dbReference type="SAM" id="SignalP"/>
    </source>
</evidence>
<organism evidence="3 4">
    <name type="scientific">Roseomonas populi</name>
    <dbReference type="NCBI Taxonomy" id="3121582"/>
    <lineage>
        <taxon>Bacteria</taxon>
        <taxon>Pseudomonadati</taxon>
        <taxon>Pseudomonadota</taxon>
        <taxon>Alphaproteobacteria</taxon>
        <taxon>Acetobacterales</taxon>
        <taxon>Roseomonadaceae</taxon>
        <taxon>Roseomonas</taxon>
    </lineage>
</organism>
<dbReference type="InterPro" id="IPR042100">
    <property type="entry name" value="Bug_dom1"/>
</dbReference>
<evidence type="ECO:0000313" key="4">
    <source>
        <dbReference type="Proteomes" id="UP001524642"/>
    </source>
</evidence>
<dbReference type="InterPro" id="IPR005064">
    <property type="entry name" value="BUG"/>
</dbReference>
<keyword evidence="4" id="KW-1185">Reference proteome</keyword>
<sequence>MLHPSRRALLSALPLLAAPATLRAQATGRTLRAVVPFPPGGGVDVFARPFAVALSAALGQPVVIENIGGASSRIGNAAVARAAGDGATLLVTNDTLAAVEALPAPGSSPVLPQLAPVLLAAGSPHVIVTHPKSGLRTIADYAARVRDPARRPNIALPGLGTAHHFASALFDQAVGGRAEPVAYRGGGPAIADLLAGTVDVSLVTLGMVVPHIREGRLVGLAVTSATRAAAVPDVPTVAETVAPGFDVTTWMGVLAPATTPPATLAHLHAAGRTALEDATLRERLASLGFEPAGAGPEEFAALLRTTVARFASVVPAAGIRAEEV</sequence>
<evidence type="ECO:0000313" key="3">
    <source>
        <dbReference type="EMBL" id="MCR0985806.1"/>
    </source>
</evidence>
<comment type="similarity">
    <text evidence="1">Belongs to the UPF0065 (bug) family.</text>
</comment>
<keyword evidence="2" id="KW-0732">Signal</keyword>
<feature type="signal peptide" evidence="2">
    <location>
        <begin position="1"/>
        <end position="26"/>
    </location>
</feature>
<dbReference type="PIRSF" id="PIRSF017082">
    <property type="entry name" value="YflP"/>
    <property type="match status" value="1"/>
</dbReference>
<gene>
    <name evidence="3" type="ORF">NRP21_27515</name>
</gene>
<proteinExistence type="inferred from homology"/>
<dbReference type="SUPFAM" id="SSF53850">
    <property type="entry name" value="Periplasmic binding protein-like II"/>
    <property type="match status" value="1"/>
</dbReference>
<dbReference type="Gene3D" id="3.40.190.10">
    <property type="entry name" value="Periplasmic binding protein-like II"/>
    <property type="match status" value="1"/>
</dbReference>
<evidence type="ECO:0000256" key="1">
    <source>
        <dbReference type="ARBA" id="ARBA00006987"/>
    </source>
</evidence>
<dbReference type="EMBL" id="JANJOU010000042">
    <property type="protein sequence ID" value="MCR0985806.1"/>
    <property type="molecule type" value="Genomic_DNA"/>
</dbReference>
<dbReference type="RefSeq" id="WP_257719450.1">
    <property type="nucleotide sequence ID" value="NZ_JANJOU010000042.1"/>
</dbReference>
<protein>
    <submittedName>
        <fullName evidence="3">Tripartite tricarboxylate transporter substrate-binding protein</fullName>
    </submittedName>
</protein>
<accession>A0ABT1XCE4</accession>
<dbReference type="Gene3D" id="3.40.190.150">
    <property type="entry name" value="Bordetella uptake gene, domain 1"/>
    <property type="match status" value="1"/>
</dbReference>